<evidence type="ECO:0000256" key="8">
    <source>
        <dbReference type="SAM" id="MobiDB-lite"/>
    </source>
</evidence>
<evidence type="ECO:0000256" key="4">
    <source>
        <dbReference type="ARBA" id="ARBA00022806"/>
    </source>
</evidence>
<proteinExistence type="inferred from homology"/>
<reference evidence="11" key="1">
    <citation type="submission" date="2021-01" db="EMBL/GenBank/DDBJ databases">
        <title>Caligus Genome Assembly.</title>
        <authorList>
            <person name="Gallardo-Escarate C."/>
        </authorList>
    </citation>
    <scope>NUCLEOTIDE SEQUENCE [LARGE SCALE GENOMIC DNA]</scope>
</reference>
<keyword evidence="4 10" id="KW-0347">Helicase</keyword>
<dbReference type="PANTHER" id="PTHR45797">
    <property type="entry name" value="RAD54-LIKE"/>
    <property type="match status" value="1"/>
</dbReference>
<keyword evidence="7" id="KW-0539">Nucleus</keyword>
<dbReference type="AlphaFoldDB" id="A0A7T8JX42"/>
<evidence type="ECO:0000313" key="11">
    <source>
        <dbReference type="Proteomes" id="UP000595437"/>
    </source>
</evidence>
<dbReference type="PANTHER" id="PTHR45797:SF1">
    <property type="entry name" value="HELICASE ARIP4"/>
    <property type="match status" value="1"/>
</dbReference>
<protein>
    <submittedName>
        <fullName evidence="10">Helicase ARIP4like</fullName>
    </submittedName>
</protein>
<sequence>MRIFFSLLRETVAANDRMLLFSQSLFTLNLIQDFLKKEDPDLKYFRLDGSTSGLDREKLISSFNSDPPSSSFSFPQRRVAWGST</sequence>
<feature type="region of interest" description="Disordered" evidence="8">
    <location>
        <begin position="62"/>
        <end position="84"/>
    </location>
</feature>
<dbReference type="InterPro" id="IPR027417">
    <property type="entry name" value="P-loop_NTPase"/>
</dbReference>
<evidence type="ECO:0000256" key="5">
    <source>
        <dbReference type="ARBA" id="ARBA00022840"/>
    </source>
</evidence>
<evidence type="ECO:0000313" key="10">
    <source>
        <dbReference type="EMBL" id="QQP38303.1"/>
    </source>
</evidence>
<gene>
    <name evidence="10" type="ORF">FKW44_018846</name>
</gene>
<dbReference type="Gene3D" id="3.40.50.300">
    <property type="entry name" value="P-loop containing nucleotide triphosphate hydrolases"/>
    <property type="match status" value="1"/>
</dbReference>
<evidence type="ECO:0000256" key="2">
    <source>
        <dbReference type="ARBA" id="ARBA00007025"/>
    </source>
</evidence>
<dbReference type="Proteomes" id="UP000595437">
    <property type="component" value="Chromosome 13"/>
</dbReference>
<evidence type="ECO:0000259" key="9">
    <source>
        <dbReference type="Pfam" id="PF00271"/>
    </source>
</evidence>
<keyword evidence="5" id="KW-0067">ATP-binding</keyword>
<dbReference type="EMBL" id="CP045902">
    <property type="protein sequence ID" value="QQP38303.1"/>
    <property type="molecule type" value="Genomic_DNA"/>
</dbReference>
<comment type="subcellular location">
    <subcellularLocation>
        <location evidence="1">Nucleus</location>
    </subcellularLocation>
</comment>
<dbReference type="InterPro" id="IPR044574">
    <property type="entry name" value="ARIP4-like"/>
</dbReference>
<comment type="similarity">
    <text evidence="2">Belongs to the SNF2/RAD54 helicase family.</text>
</comment>
<keyword evidence="11" id="KW-1185">Reference proteome</keyword>
<feature type="compositionally biased region" description="Low complexity" evidence="8">
    <location>
        <begin position="62"/>
        <end position="75"/>
    </location>
</feature>
<dbReference type="SUPFAM" id="SSF52540">
    <property type="entry name" value="P-loop containing nucleoside triphosphate hydrolases"/>
    <property type="match status" value="1"/>
</dbReference>
<keyword evidence="6" id="KW-0238">DNA-binding</keyword>
<keyword evidence="3" id="KW-0547">Nucleotide-binding</keyword>
<dbReference type="GO" id="GO:0005634">
    <property type="term" value="C:nucleus"/>
    <property type="evidence" value="ECO:0007669"/>
    <property type="project" value="UniProtKB-SubCell"/>
</dbReference>
<dbReference type="InterPro" id="IPR001650">
    <property type="entry name" value="Helicase_C-like"/>
</dbReference>
<organism evidence="10 11">
    <name type="scientific">Caligus rogercresseyi</name>
    <name type="common">Sea louse</name>
    <dbReference type="NCBI Taxonomy" id="217165"/>
    <lineage>
        <taxon>Eukaryota</taxon>
        <taxon>Metazoa</taxon>
        <taxon>Ecdysozoa</taxon>
        <taxon>Arthropoda</taxon>
        <taxon>Crustacea</taxon>
        <taxon>Multicrustacea</taxon>
        <taxon>Hexanauplia</taxon>
        <taxon>Copepoda</taxon>
        <taxon>Siphonostomatoida</taxon>
        <taxon>Caligidae</taxon>
        <taxon>Caligus</taxon>
    </lineage>
</organism>
<dbReference type="OrthoDB" id="2020972at2759"/>
<dbReference type="GO" id="GO:0003677">
    <property type="term" value="F:DNA binding"/>
    <property type="evidence" value="ECO:0007669"/>
    <property type="project" value="UniProtKB-KW"/>
</dbReference>
<evidence type="ECO:0000256" key="3">
    <source>
        <dbReference type="ARBA" id="ARBA00022741"/>
    </source>
</evidence>
<accession>A0A7T8JX42</accession>
<evidence type="ECO:0000256" key="1">
    <source>
        <dbReference type="ARBA" id="ARBA00004123"/>
    </source>
</evidence>
<dbReference type="GO" id="GO:0016887">
    <property type="term" value="F:ATP hydrolysis activity"/>
    <property type="evidence" value="ECO:0007669"/>
    <property type="project" value="InterPro"/>
</dbReference>
<name>A0A7T8JX42_CALRO</name>
<evidence type="ECO:0000256" key="7">
    <source>
        <dbReference type="ARBA" id="ARBA00023242"/>
    </source>
</evidence>
<dbReference type="Pfam" id="PF00271">
    <property type="entry name" value="Helicase_C"/>
    <property type="match status" value="1"/>
</dbReference>
<dbReference type="GO" id="GO:0005524">
    <property type="term" value="F:ATP binding"/>
    <property type="evidence" value="ECO:0007669"/>
    <property type="project" value="UniProtKB-KW"/>
</dbReference>
<feature type="domain" description="Helicase C-terminal" evidence="9">
    <location>
        <begin position="9"/>
        <end position="65"/>
    </location>
</feature>
<evidence type="ECO:0000256" key="6">
    <source>
        <dbReference type="ARBA" id="ARBA00023125"/>
    </source>
</evidence>
<dbReference type="GO" id="GO:0004386">
    <property type="term" value="F:helicase activity"/>
    <property type="evidence" value="ECO:0007669"/>
    <property type="project" value="UniProtKB-KW"/>
</dbReference>
<keyword evidence="4 10" id="KW-0378">Hydrolase</keyword>